<name>A0ABN3NGR5_9ACTN</name>
<dbReference type="RefSeq" id="WP_344171442.1">
    <property type="nucleotide sequence ID" value="NZ_BAAARY010000007.1"/>
</dbReference>
<dbReference type="PROSITE" id="PS00671">
    <property type="entry name" value="D_2_HYDROXYACID_DH_3"/>
    <property type="match status" value="1"/>
</dbReference>
<dbReference type="Proteomes" id="UP001499978">
    <property type="component" value="Unassembled WGS sequence"/>
</dbReference>
<sequence length="309" mass="32655">MKVWIAHERGRPLLGELPSSVTVEVLADPAAPPSDPAGVRLWTPPFLAASGALTGLAATMPDLEAVQLLTAGADAWIGRLPPGTRLYDAQGVHDPATAEWAVTATLARLRRFDAFAREQAAGRWSFADHVPTDELTGKRVLVVGAGSIGRAIGARLAPFEVALTWVARSARPADGVHGVEELPELLPHADVVILVVPLTAATRGMVDAAFLAAMPDGALLVNAARGPVVDTDALVRELTRGRLHAALDVTDPEPLPAEHPLWRLPNVLITPHVAGSVRGMFPRAYALVGAQIRRLAAGEPLRNEVVGDY</sequence>
<evidence type="ECO:0000256" key="2">
    <source>
        <dbReference type="ARBA" id="ARBA00023027"/>
    </source>
</evidence>
<dbReference type="SUPFAM" id="SSF51735">
    <property type="entry name" value="NAD(P)-binding Rossmann-fold domains"/>
    <property type="match status" value="1"/>
</dbReference>
<feature type="domain" description="D-isomer specific 2-hydroxyacid dehydrogenase NAD-binding" evidence="3">
    <location>
        <begin position="103"/>
        <end position="274"/>
    </location>
</feature>
<evidence type="ECO:0000259" key="3">
    <source>
        <dbReference type="Pfam" id="PF02826"/>
    </source>
</evidence>
<dbReference type="CDD" id="cd12166">
    <property type="entry name" value="2-Hacid_dh_7"/>
    <property type="match status" value="1"/>
</dbReference>
<dbReference type="EMBL" id="BAAARY010000007">
    <property type="protein sequence ID" value="GAA2521653.1"/>
    <property type="molecule type" value="Genomic_DNA"/>
</dbReference>
<evidence type="ECO:0000313" key="5">
    <source>
        <dbReference type="Proteomes" id="UP001499978"/>
    </source>
</evidence>
<organism evidence="4 5">
    <name type="scientific">Pilimelia columellifera subsp. columellifera</name>
    <dbReference type="NCBI Taxonomy" id="706583"/>
    <lineage>
        <taxon>Bacteria</taxon>
        <taxon>Bacillati</taxon>
        <taxon>Actinomycetota</taxon>
        <taxon>Actinomycetes</taxon>
        <taxon>Micromonosporales</taxon>
        <taxon>Micromonosporaceae</taxon>
        <taxon>Pilimelia</taxon>
    </lineage>
</organism>
<comment type="caution">
    <text evidence="4">The sequence shown here is derived from an EMBL/GenBank/DDBJ whole genome shotgun (WGS) entry which is preliminary data.</text>
</comment>
<dbReference type="PANTHER" id="PTHR43333">
    <property type="entry name" value="2-HACID_DH_C DOMAIN-CONTAINING PROTEIN"/>
    <property type="match status" value="1"/>
</dbReference>
<reference evidence="4 5" key="1">
    <citation type="journal article" date="2019" name="Int. J. Syst. Evol. Microbiol.">
        <title>The Global Catalogue of Microorganisms (GCM) 10K type strain sequencing project: providing services to taxonomists for standard genome sequencing and annotation.</title>
        <authorList>
            <consortium name="The Broad Institute Genomics Platform"/>
            <consortium name="The Broad Institute Genome Sequencing Center for Infectious Disease"/>
            <person name="Wu L."/>
            <person name="Ma J."/>
        </authorList>
    </citation>
    <scope>NUCLEOTIDE SEQUENCE [LARGE SCALE GENOMIC DNA]</scope>
    <source>
        <strain evidence="4 5">JCM 3367</strain>
    </source>
</reference>
<keyword evidence="5" id="KW-1185">Reference proteome</keyword>
<keyword evidence="1" id="KW-0560">Oxidoreductase</keyword>
<dbReference type="InterPro" id="IPR036291">
    <property type="entry name" value="NAD(P)-bd_dom_sf"/>
</dbReference>
<proteinExistence type="predicted"/>
<dbReference type="PANTHER" id="PTHR43333:SF1">
    <property type="entry name" value="D-ISOMER SPECIFIC 2-HYDROXYACID DEHYDROGENASE NAD-BINDING DOMAIN-CONTAINING PROTEIN"/>
    <property type="match status" value="1"/>
</dbReference>
<protein>
    <submittedName>
        <fullName evidence="4">2-hydroxyacid dehydrogenase</fullName>
    </submittedName>
</protein>
<evidence type="ECO:0000313" key="4">
    <source>
        <dbReference type="EMBL" id="GAA2521653.1"/>
    </source>
</evidence>
<dbReference type="Pfam" id="PF02826">
    <property type="entry name" value="2-Hacid_dh_C"/>
    <property type="match status" value="1"/>
</dbReference>
<dbReference type="Gene3D" id="3.40.50.720">
    <property type="entry name" value="NAD(P)-binding Rossmann-like Domain"/>
    <property type="match status" value="2"/>
</dbReference>
<keyword evidence="2" id="KW-0520">NAD</keyword>
<dbReference type="InterPro" id="IPR029753">
    <property type="entry name" value="D-isomer_DH_CS"/>
</dbReference>
<gene>
    <name evidence="4" type="ORF">GCM10010201_19440</name>
</gene>
<evidence type="ECO:0000256" key="1">
    <source>
        <dbReference type="ARBA" id="ARBA00023002"/>
    </source>
</evidence>
<dbReference type="InterPro" id="IPR006140">
    <property type="entry name" value="D-isomer_DH_NAD-bd"/>
</dbReference>
<accession>A0ABN3NGR5</accession>